<dbReference type="InterPro" id="IPR000043">
    <property type="entry name" value="Adenosylhomocysteinase-like"/>
</dbReference>
<organism evidence="1">
    <name type="scientific">Aerophobetes bacterium</name>
    <dbReference type="NCBI Taxonomy" id="2030807"/>
    <lineage>
        <taxon>Bacteria</taxon>
        <taxon>Candidatus Aerophobota</taxon>
    </lineage>
</organism>
<evidence type="ECO:0000313" key="1">
    <source>
        <dbReference type="EMBL" id="HHF98082.1"/>
    </source>
</evidence>
<proteinExistence type="predicted"/>
<dbReference type="EMBL" id="DRTT01000032">
    <property type="protein sequence ID" value="HHF98082.1"/>
    <property type="molecule type" value="Genomic_DNA"/>
</dbReference>
<dbReference type="SUPFAM" id="SSF52283">
    <property type="entry name" value="Formate/glycerate dehydrogenase catalytic domain-like"/>
    <property type="match status" value="1"/>
</dbReference>
<gene>
    <name evidence="1" type="ORF">ENL39_01155</name>
</gene>
<dbReference type="PANTHER" id="PTHR23420">
    <property type="entry name" value="ADENOSYLHOMOCYSTEINASE"/>
    <property type="match status" value="1"/>
</dbReference>
<dbReference type="Pfam" id="PF05221">
    <property type="entry name" value="AdoHcyase"/>
    <property type="match status" value="1"/>
</dbReference>
<dbReference type="GO" id="GO:0004013">
    <property type="term" value="F:adenosylhomocysteinase activity"/>
    <property type="evidence" value="ECO:0007669"/>
    <property type="project" value="TreeGrafter"/>
</dbReference>
<dbReference type="InterPro" id="IPR042172">
    <property type="entry name" value="Adenosylhomocyst_ase-like_sf"/>
</dbReference>
<sequence length="58" mass="6589">MDYIVKDIKLSLQGKTKIEWAFSNMKVVGKIRERFSQEKPLKGIKIAACLHVTPETAV</sequence>
<dbReference type="GO" id="GO:0033353">
    <property type="term" value="P:S-adenosylmethionine cycle"/>
    <property type="evidence" value="ECO:0007669"/>
    <property type="project" value="TreeGrafter"/>
</dbReference>
<name>A0A7V5LYF1_UNCAE</name>
<feature type="non-terminal residue" evidence="1">
    <location>
        <position position="58"/>
    </location>
</feature>
<comment type="caution">
    <text evidence="1">The sequence shown here is derived from an EMBL/GenBank/DDBJ whole genome shotgun (WGS) entry which is preliminary data.</text>
</comment>
<dbReference type="AlphaFoldDB" id="A0A7V5LYF1"/>
<dbReference type="PANTHER" id="PTHR23420:SF0">
    <property type="entry name" value="ADENOSYLHOMOCYSTEINASE"/>
    <property type="match status" value="1"/>
</dbReference>
<dbReference type="Proteomes" id="UP000886070">
    <property type="component" value="Unassembled WGS sequence"/>
</dbReference>
<dbReference type="GO" id="GO:0005829">
    <property type="term" value="C:cytosol"/>
    <property type="evidence" value="ECO:0007669"/>
    <property type="project" value="TreeGrafter"/>
</dbReference>
<protein>
    <submittedName>
        <fullName evidence="1">Adenosylhomocysteinase</fullName>
    </submittedName>
</protein>
<dbReference type="Gene3D" id="3.40.50.1480">
    <property type="entry name" value="Adenosylhomocysteinase-like"/>
    <property type="match status" value="1"/>
</dbReference>
<reference evidence="1" key="1">
    <citation type="journal article" date="2020" name="mSystems">
        <title>Genome- and Community-Level Interaction Insights into Carbon Utilization and Element Cycling Functions of Hydrothermarchaeota in Hydrothermal Sediment.</title>
        <authorList>
            <person name="Zhou Z."/>
            <person name="Liu Y."/>
            <person name="Xu W."/>
            <person name="Pan J."/>
            <person name="Luo Z.H."/>
            <person name="Li M."/>
        </authorList>
    </citation>
    <scope>NUCLEOTIDE SEQUENCE [LARGE SCALE GENOMIC DNA]</scope>
    <source>
        <strain evidence="1">HyVt-92</strain>
    </source>
</reference>
<accession>A0A7V5LYF1</accession>